<gene>
    <name evidence="1" type="ORF">DERF_014598</name>
</gene>
<dbReference type="Proteomes" id="UP000790347">
    <property type="component" value="Unassembled WGS sequence"/>
</dbReference>
<evidence type="ECO:0000313" key="2">
    <source>
        <dbReference type="Proteomes" id="UP000790347"/>
    </source>
</evidence>
<comment type="caution">
    <text evidence="1">The sequence shown here is derived from an EMBL/GenBank/DDBJ whole genome shotgun (WGS) entry which is preliminary data.</text>
</comment>
<accession>A0A922KX45</accession>
<sequence>MINIWKCGRHHRTVVVIIWTTDIPMKSGPHQLVWKMLYILSLQSNNKTKALLLLSARIQSRYGHRSAMQ</sequence>
<dbReference type="AlphaFoldDB" id="A0A922KX45"/>
<name>A0A922KX45_DERFA</name>
<keyword evidence="2" id="KW-1185">Reference proteome</keyword>
<organism evidence="1 2">
    <name type="scientific">Dermatophagoides farinae</name>
    <name type="common">American house dust mite</name>
    <dbReference type="NCBI Taxonomy" id="6954"/>
    <lineage>
        <taxon>Eukaryota</taxon>
        <taxon>Metazoa</taxon>
        <taxon>Ecdysozoa</taxon>
        <taxon>Arthropoda</taxon>
        <taxon>Chelicerata</taxon>
        <taxon>Arachnida</taxon>
        <taxon>Acari</taxon>
        <taxon>Acariformes</taxon>
        <taxon>Sarcoptiformes</taxon>
        <taxon>Astigmata</taxon>
        <taxon>Psoroptidia</taxon>
        <taxon>Analgoidea</taxon>
        <taxon>Pyroglyphidae</taxon>
        <taxon>Dermatophagoidinae</taxon>
        <taxon>Dermatophagoides</taxon>
    </lineage>
</organism>
<evidence type="ECO:0000313" key="1">
    <source>
        <dbReference type="EMBL" id="KAH9493870.1"/>
    </source>
</evidence>
<reference evidence="1" key="1">
    <citation type="submission" date="2013-05" db="EMBL/GenBank/DDBJ databases">
        <authorList>
            <person name="Yim A.K.Y."/>
            <person name="Chan T.F."/>
            <person name="Ji K.M."/>
            <person name="Liu X.Y."/>
            <person name="Zhou J.W."/>
            <person name="Li R.Q."/>
            <person name="Yang K.Y."/>
            <person name="Li J."/>
            <person name="Li M."/>
            <person name="Law P.T.W."/>
            <person name="Wu Y.L."/>
            <person name="Cai Z.L."/>
            <person name="Qin H."/>
            <person name="Bao Y."/>
            <person name="Leung R.K.K."/>
            <person name="Ng P.K.S."/>
            <person name="Zou J."/>
            <person name="Zhong X.J."/>
            <person name="Ran P.X."/>
            <person name="Zhong N.S."/>
            <person name="Liu Z.G."/>
            <person name="Tsui S.K.W."/>
        </authorList>
    </citation>
    <scope>NUCLEOTIDE SEQUENCE</scope>
    <source>
        <strain evidence="1">Derf</strain>
        <tissue evidence="1">Whole organism</tissue>
    </source>
</reference>
<protein>
    <submittedName>
        <fullName evidence="1">Uncharacterized protein</fullName>
    </submittedName>
</protein>
<proteinExistence type="predicted"/>
<reference evidence="1" key="2">
    <citation type="journal article" date="2022" name="Res Sq">
        <title>Comparative Genomics Reveals Insights into the Divergent Evolution of Astigmatic Mites and Household Pest Adaptations.</title>
        <authorList>
            <person name="Xiong Q."/>
            <person name="Wan A.T.-Y."/>
            <person name="Liu X.-Y."/>
            <person name="Fung C.S.-H."/>
            <person name="Xiao X."/>
            <person name="Malainual N."/>
            <person name="Hou J."/>
            <person name="Wang L."/>
            <person name="Wang M."/>
            <person name="Yang K."/>
            <person name="Cui Y."/>
            <person name="Leung E."/>
            <person name="Nong W."/>
            <person name="Shin S.-K."/>
            <person name="Au S."/>
            <person name="Jeong K.Y."/>
            <person name="Chew F.T."/>
            <person name="Hui J."/>
            <person name="Leung T.F."/>
            <person name="Tungtrongchitr A."/>
            <person name="Zhong N."/>
            <person name="Liu Z."/>
            <person name="Tsui S."/>
        </authorList>
    </citation>
    <scope>NUCLEOTIDE SEQUENCE</scope>
    <source>
        <strain evidence="1">Derf</strain>
        <tissue evidence="1">Whole organism</tissue>
    </source>
</reference>
<dbReference type="EMBL" id="ASGP02000008">
    <property type="protein sequence ID" value="KAH9493870.1"/>
    <property type="molecule type" value="Genomic_DNA"/>
</dbReference>